<dbReference type="EMBL" id="JAOB01000042">
    <property type="protein sequence ID" value="EUA42212.1"/>
    <property type="molecule type" value="Genomic_DNA"/>
</dbReference>
<dbReference type="PATRIC" id="fig|1299334.3.peg.4237"/>
<proteinExistence type="predicted"/>
<name>X8BDK8_MYCXE</name>
<organism evidence="1">
    <name type="scientific">Mycobacterium xenopi 4042</name>
    <dbReference type="NCBI Taxonomy" id="1299334"/>
    <lineage>
        <taxon>Bacteria</taxon>
        <taxon>Bacillati</taxon>
        <taxon>Actinomycetota</taxon>
        <taxon>Actinomycetes</taxon>
        <taxon>Mycobacteriales</taxon>
        <taxon>Mycobacteriaceae</taxon>
        <taxon>Mycobacterium</taxon>
    </lineage>
</organism>
<sequence length="63" mass="6698">MYCASLRTAEPDMLETLAQADAMVVTVLAAGGSHRPRPRPVATIPGTSNTLPPWICRSCRGCV</sequence>
<gene>
    <name evidence="1" type="ORF">I553_6072</name>
</gene>
<accession>X8BDK8</accession>
<dbReference type="EC" id="6.6.1.2" evidence="1"/>
<dbReference type="GO" id="GO:0051116">
    <property type="term" value="F:cobaltochelatase activity"/>
    <property type="evidence" value="ECO:0007669"/>
    <property type="project" value="UniProtKB-EC"/>
</dbReference>
<comment type="caution">
    <text evidence="1">The sequence shown here is derived from an EMBL/GenBank/DDBJ whole genome shotgun (WGS) entry which is preliminary data.</text>
</comment>
<evidence type="ECO:0000313" key="1">
    <source>
        <dbReference type="EMBL" id="EUA42212.1"/>
    </source>
</evidence>
<dbReference type="AlphaFoldDB" id="X8BDK8"/>
<protein>
    <submittedName>
        <fullName evidence="1">Cobalamin biosynthesis N domain protein</fullName>
        <ecNumber evidence="1">6.6.1.2</ecNumber>
    </submittedName>
</protein>
<reference evidence="1" key="1">
    <citation type="submission" date="2014-01" db="EMBL/GenBank/DDBJ databases">
        <authorList>
            <person name="Brown-Elliot B."/>
            <person name="Wallace R."/>
            <person name="Lenaerts A."/>
            <person name="Ordway D."/>
            <person name="DeGroote M.A."/>
            <person name="Parker T."/>
            <person name="Sizemore C."/>
            <person name="Tallon L.J."/>
            <person name="Sadzewicz L.K."/>
            <person name="Sengamalay N."/>
            <person name="Fraser C.M."/>
            <person name="Hine E."/>
            <person name="Shefchek K.A."/>
            <person name="Das S.P."/>
            <person name="Tettelin H."/>
        </authorList>
    </citation>
    <scope>NUCLEOTIDE SEQUENCE [LARGE SCALE GENOMIC DNA]</scope>
    <source>
        <strain evidence="1">4042</strain>
    </source>
</reference>
<keyword evidence="1" id="KW-0436">Ligase</keyword>